<reference evidence="3 4" key="1">
    <citation type="journal article" date="2007" name="Genome Res.">
        <title>Sequencing and analysis of chromosome 1 of Eimeria tenella reveals a unique segmental organization.</title>
        <authorList>
            <person name="Ling K.H."/>
            <person name="Rajandream M.A."/>
            <person name="Rivailler P."/>
            <person name="Ivens A."/>
            <person name="Yap S.J."/>
            <person name="Madeira A.M.B.N."/>
            <person name="Mungall K."/>
            <person name="Billington K."/>
            <person name="Yee W.Y."/>
            <person name="Bankier A.T."/>
            <person name="Carroll F."/>
            <person name="Durham A.M."/>
            <person name="Peters N."/>
            <person name="Loo S.S."/>
            <person name="Mat-Isa M.N."/>
            <person name="Novaes J."/>
            <person name="Quail M."/>
            <person name="Rosli R."/>
            <person name="Shamsudin M.N."/>
            <person name="Sobreira T.J.P."/>
            <person name="Tivey A.R."/>
            <person name="Wai S.F."/>
            <person name="White S."/>
            <person name="Wu X."/>
            <person name="Kerhornou A.X."/>
            <person name="Blake D."/>
            <person name="Mohamed R."/>
            <person name="Shirley M."/>
            <person name="Gruber A."/>
            <person name="Berriman M."/>
            <person name="Tomley F."/>
            <person name="Dear P.H."/>
            <person name="Wan K.L."/>
        </authorList>
    </citation>
    <scope>NUCLEOTIDE SEQUENCE [LARGE SCALE GENOMIC DNA]</scope>
    <source>
        <strain evidence="3 4">Houghton</strain>
    </source>
</reference>
<evidence type="ECO:0000313" key="4">
    <source>
        <dbReference type="Proteomes" id="UP000243681"/>
    </source>
</evidence>
<dbReference type="InterPro" id="IPR019562">
    <property type="entry name" value="Micronemal-adhesive-rpt_sia-bd"/>
</dbReference>
<dbReference type="Proteomes" id="UP000243681">
    <property type="component" value="Chromosome 1"/>
</dbReference>
<dbReference type="VEuPathDB" id="ToxoDB:ETH_00016090"/>
<feature type="compositionally biased region" description="Polar residues" evidence="1">
    <location>
        <begin position="101"/>
        <end position="112"/>
    </location>
</feature>
<protein>
    <submittedName>
        <fullName evidence="3">Uncharacterized protein</fullName>
    </submittedName>
</protein>
<feature type="region of interest" description="Disordered" evidence="1">
    <location>
        <begin position="1"/>
        <end position="159"/>
    </location>
</feature>
<organism evidence="3 4">
    <name type="scientific">Eimeria tenella</name>
    <name type="common">Coccidian parasite</name>
    <dbReference type="NCBI Taxonomy" id="5802"/>
    <lineage>
        <taxon>Eukaryota</taxon>
        <taxon>Sar</taxon>
        <taxon>Alveolata</taxon>
        <taxon>Apicomplexa</taxon>
        <taxon>Conoidasida</taxon>
        <taxon>Coccidia</taxon>
        <taxon>Eucoccidiorida</taxon>
        <taxon>Eimeriorina</taxon>
        <taxon>Eimeriidae</taxon>
        <taxon>Eimeria</taxon>
    </lineage>
</organism>
<feature type="compositionally biased region" description="Basic and acidic residues" evidence="1">
    <location>
        <begin position="232"/>
        <end position="249"/>
    </location>
</feature>
<feature type="compositionally biased region" description="Low complexity" evidence="1">
    <location>
        <begin position="67"/>
        <end position="90"/>
    </location>
</feature>
<dbReference type="AlphaFoldDB" id="C8TE02"/>
<gene>
    <name evidence="3" type="ORF">contig5177.tmp0011</name>
</gene>
<evidence type="ECO:0000256" key="1">
    <source>
        <dbReference type="SAM" id="MobiDB-lite"/>
    </source>
</evidence>
<feature type="compositionally biased region" description="Low complexity" evidence="1">
    <location>
        <begin position="113"/>
        <end position="122"/>
    </location>
</feature>
<accession>C8TE02</accession>
<sequence length="414" mass="46408">MDDTSVAAAGGLVPLLLQRQKQQQQQQQRRRRRQQQQRQQEQQQQEQQTPLRVFSWKLKDAAPWHPQPQQQQHEQQQVQQQVQQQQQQQQYNCSDCAHVPQTETVSGSNVSFGTSPRTSPGAPSGGPSGGPPGGPPGAPRASLNFENPHDPLYGGSRRLVGGPRRSVSFEELAAAAESSSRTFVSPVYEVKVKSEERQSLIEKLQRQGARGAPQKETPKETLGETGEETENEKENKNENKNKNQKETKRNFKKGTKWIPQTFREVSLAEQGVSFWGIDSNTSSGAQVYVDLQCTYTGEAAGVPFVVGRFRKETLQFYCFLESEIDLLTRSPECIDGCMQPLPCQGALSPQTVSKLKGDTFRKERHLALDPDLILSEFCRRSPQAFAVSSSVSVVFICLFVCLFVYFFVCLRCLL</sequence>
<evidence type="ECO:0000256" key="2">
    <source>
        <dbReference type="SAM" id="Phobius"/>
    </source>
</evidence>
<keyword evidence="2" id="KW-0472">Membrane</keyword>
<feature type="compositionally biased region" description="Low complexity" evidence="1">
    <location>
        <begin position="1"/>
        <end position="27"/>
    </location>
</feature>
<feature type="compositionally biased region" description="Pro residues" evidence="1">
    <location>
        <begin position="129"/>
        <end position="138"/>
    </location>
</feature>
<keyword evidence="2" id="KW-0812">Transmembrane</keyword>
<feature type="compositionally biased region" description="Low complexity" evidence="1">
    <location>
        <begin position="36"/>
        <end position="48"/>
    </location>
</feature>
<dbReference type="Gene3D" id="3.90.640.70">
    <property type="match status" value="1"/>
</dbReference>
<dbReference type="EMBL" id="AM269894">
    <property type="protein sequence ID" value="CAK51488.1"/>
    <property type="molecule type" value="Genomic_DNA"/>
</dbReference>
<name>C8TE02_EIMTE</name>
<keyword evidence="2" id="KW-1133">Transmembrane helix</keyword>
<dbReference type="VEuPathDB" id="ToxoDB:ETH2_0101200"/>
<feature type="transmembrane region" description="Helical" evidence="2">
    <location>
        <begin position="384"/>
        <end position="408"/>
    </location>
</feature>
<evidence type="ECO:0000313" key="3">
    <source>
        <dbReference type="EMBL" id="CAK51488.1"/>
    </source>
</evidence>
<dbReference type="Pfam" id="PF10564">
    <property type="entry name" value="MAR_sialic_bdg"/>
    <property type="match status" value="1"/>
</dbReference>
<feature type="region of interest" description="Disordered" evidence="1">
    <location>
        <begin position="203"/>
        <end position="252"/>
    </location>
</feature>
<proteinExistence type="predicted"/>